<proteinExistence type="predicted"/>
<dbReference type="RefSeq" id="WP_378615662.1">
    <property type="nucleotide sequence ID" value="NZ_JBHSAX010000022.1"/>
</dbReference>
<evidence type="ECO:0000313" key="3">
    <source>
        <dbReference type="Proteomes" id="UP001595696"/>
    </source>
</evidence>
<evidence type="ECO:0000313" key="2">
    <source>
        <dbReference type="EMBL" id="MFC3965645.1"/>
    </source>
</evidence>
<reference evidence="3" key="1">
    <citation type="journal article" date="2019" name="Int. J. Syst. Evol. Microbiol.">
        <title>The Global Catalogue of Microorganisms (GCM) 10K type strain sequencing project: providing services to taxonomists for standard genome sequencing and annotation.</title>
        <authorList>
            <consortium name="The Broad Institute Genomics Platform"/>
            <consortium name="The Broad Institute Genome Sequencing Center for Infectious Disease"/>
            <person name="Wu L."/>
            <person name="Ma J."/>
        </authorList>
    </citation>
    <scope>NUCLEOTIDE SEQUENCE [LARGE SCALE GENOMIC DNA]</scope>
    <source>
        <strain evidence="3">CGMCC 4.7330</strain>
    </source>
</reference>
<feature type="region of interest" description="Disordered" evidence="1">
    <location>
        <begin position="94"/>
        <end position="116"/>
    </location>
</feature>
<name>A0ABV8E0H3_9NOCA</name>
<organism evidence="2 3">
    <name type="scientific">Nocardia jiangsuensis</name>
    <dbReference type="NCBI Taxonomy" id="1691563"/>
    <lineage>
        <taxon>Bacteria</taxon>
        <taxon>Bacillati</taxon>
        <taxon>Actinomycetota</taxon>
        <taxon>Actinomycetes</taxon>
        <taxon>Mycobacteriales</taxon>
        <taxon>Nocardiaceae</taxon>
        <taxon>Nocardia</taxon>
    </lineage>
</organism>
<dbReference type="EMBL" id="JBHSAX010000022">
    <property type="protein sequence ID" value="MFC3965645.1"/>
    <property type="molecule type" value="Genomic_DNA"/>
</dbReference>
<dbReference type="Proteomes" id="UP001595696">
    <property type="component" value="Unassembled WGS sequence"/>
</dbReference>
<accession>A0ABV8E0H3</accession>
<evidence type="ECO:0000256" key="1">
    <source>
        <dbReference type="SAM" id="MobiDB-lite"/>
    </source>
</evidence>
<sequence>MNKPVDKGADRARLTPARLREGAEVMIVRERGMGPEQLAGVVHSVRPDLTWGHVLVTAERGGLFTFDLTSQGVLGTVNGLDACGFPSRVRSPDAIEVTREAPSIPDAEPPRHREAR</sequence>
<keyword evidence="3" id="KW-1185">Reference proteome</keyword>
<protein>
    <submittedName>
        <fullName evidence="2">Uncharacterized protein</fullName>
    </submittedName>
</protein>
<comment type="caution">
    <text evidence="2">The sequence shown here is derived from an EMBL/GenBank/DDBJ whole genome shotgun (WGS) entry which is preliminary data.</text>
</comment>
<gene>
    <name evidence="2" type="ORF">ACFO0B_26955</name>
</gene>